<organism evidence="2 3">
    <name type="scientific">Fuscibacter oryzae</name>
    <dbReference type="NCBI Taxonomy" id="2803939"/>
    <lineage>
        <taxon>Bacteria</taxon>
        <taxon>Pseudomonadati</taxon>
        <taxon>Pseudomonadota</taxon>
        <taxon>Alphaproteobacteria</taxon>
        <taxon>Rhodobacterales</taxon>
        <taxon>Paracoccaceae</taxon>
        <taxon>Fuscibacter</taxon>
    </lineage>
</organism>
<feature type="region of interest" description="Disordered" evidence="1">
    <location>
        <begin position="798"/>
        <end position="854"/>
    </location>
</feature>
<feature type="region of interest" description="Disordered" evidence="1">
    <location>
        <begin position="377"/>
        <end position="440"/>
    </location>
</feature>
<dbReference type="AlphaFoldDB" id="A0A8J7SRF4"/>
<feature type="compositionally biased region" description="Low complexity" evidence="1">
    <location>
        <begin position="239"/>
        <end position="260"/>
    </location>
</feature>
<feature type="compositionally biased region" description="Low complexity" evidence="1">
    <location>
        <begin position="504"/>
        <end position="525"/>
    </location>
</feature>
<keyword evidence="3" id="KW-1185">Reference proteome</keyword>
<dbReference type="SUPFAM" id="SSF53067">
    <property type="entry name" value="Actin-like ATPase domain"/>
    <property type="match status" value="1"/>
</dbReference>
<feature type="compositionally biased region" description="Polar residues" evidence="1">
    <location>
        <begin position="491"/>
        <end position="503"/>
    </location>
</feature>
<dbReference type="Gene3D" id="3.30.420.380">
    <property type="match status" value="1"/>
</dbReference>
<evidence type="ECO:0000256" key="1">
    <source>
        <dbReference type="SAM" id="MobiDB-lite"/>
    </source>
</evidence>
<feature type="region of interest" description="Disordered" evidence="1">
    <location>
        <begin position="691"/>
        <end position="743"/>
    </location>
</feature>
<dbReference type="RefSeq" id="WP_202658699.1">
    <property type="nucleotide sequence ID" value="NZ_JAESVP010000002.1"/>
</dbReference>
<sequence length="935" mass="95218">MKPAFALDLRDDAIGLLHRSGPTWQQVGGVAMDEPDLTGALSYLRATALGLSPRGITTKLVIPNDQILYTTVSAPGPDDESRRSQIRAALDGRTPYAPEDLVFDWSGTGDEVQVAVVARETLDEAEGFAARHRFNPIAFVAVPEADDFAGEPWFGPSALSVSLLSGIEKVERDNLPVLDIRRNFEPELEAEDDAQVAPLLIQPEYAPSDDVDAVATPALQEAVSATAEGDPEAEPDFDPAPMEDPSLPDEVAPLPEEAPQQPEPEVPPPADPVQPPAQKSLPAETLSQAIRPLLPPIVEEAPMALDVMPEEEGPARPSVINPAIPDDVPPMPGLAAAMAFSSRRAPDVAAATSGRIVRPTVTKPAVAKPLAASKGFAAEPGPAQRPAVSAAPATAAARNGRVAPAKNGLSSLDSSAAKGKKSPTEELSAASTAGASAVVRPTQAKPVTGLSGRAVAPPRKSRHMGLILTGILLLFLALVAAWSSIFLASSDDPSQPEAVQTASATPDVQPTTDPADATPPDQSTDLPTAEDEALADLQDPASGTDQATPAVTEPAPLDPAPAAAQSADAAPTATAPTGEQAQDEIFLATMDAAPKTPDPSALPDPEARGDSLPLSQAAPPPFGTTYQFDAAGLIKPTPDGIITPEGITLVAGKPPLLPKPRPAALAAAALAVAAAPAVEAAVAAVAAETPFPSDPALAGAKPRSRPASLALPPAVTPDPATAPKPDDGAALAPAADVPPGPRPLARPAALAAAVPPATDASAASLAANIDADSISPLAIAISRRPAARPSGLNSAVEAAVAEANRPEARPETPAPEPEVKLAAAPVAAPESNVRLATPEADSEPEAASAAPSIPTRASVAKQATLKNAFDLGKTNLIGVYGTPSKRYALVRTSSGSFKKVKPGDRIDGGKVVSIGDDSLRVQKGGRTVVLALPKT</sequence>
<evidence type="ECO:0008006" key="4">
    <source>
        <dbReference type="Google" id="ProtNLM"/>
    </source>
</evidence>
<dbReference type="Proteomes" id="UP000619033">
    <property type="component" value="Unassembled WGS sequence"/>
</dbReference>
<feature type="compositionally biased region" description="Low complexity" evidence="1">
    <location>
        <begin position="428"/>
        <end position="437"/>
    </location>
</feature>
<dbReference type="EMBL" id="JAESVP010000002">
    <property type="protein sequence ID" value="MBL4927576.1"/>
    <property type="molecule type" value="Genomic_DNA"/>
</dbReference>
<feature type="region of interest" description="Disordered" evidence="1">
    <location>
        <begin position="593"/>
        <end position="612"/>
    </location>
</feature>
<name>A0A8J7SRF4_9RHOB</name>
<evidence type="ECO:0000313" key="2">
    <source>
        <dbReference type="EMBL" id="MBL4927576.1"/>
    </source>
</evidence>
<comment type="caution">
    <text evidence="2">The sequence shown here is derived from an EMBL/GenBank/DDBJ whole genome shotgun (WGS) entry which is preliminary data.</text>
</comment>
<gene>
    <name evidence="2" type="ORF">JI744_05595</name>
</gene>
<feature type="compositionally biased region" description="Low complexity" evidence="1">
    <location>
        <begin position="723"/>
        <end position="735"/>
    </location>
</feature>
<feature type="region of interest" description="Disordered" evidence="1">
    <location>
        <begin position="223"/>
        <end position="282"/>
    </location>
</feature>
<accession>A0A8J7SRF4</accession>
<proteinExistence type="predicted"/>
<feature type="region of interest" description="Disordered" evidence="1">
    <location>
        <begin position="490"/>
        <end position="579"/>
    </location>
</feature>
<feature type="compositionally biased region" description="Pro residues" evidence="1">
    <location>
        <begin position="261"/>
        <end position="275"/>
    </location>
</feature>
<reference evidence="2" key="1">
    <citation type="submission" date="2021-01" db="EMBL/GenBank/DDBJ databases">
        <title>Genome seq and assembly of Tabrizicola sp. KVB23.</title>
        <authorList>
            <person name="Chhetri G."/>
        </authorList>
    </citation>
    <scope>NUCLEOTIDE SEQUENCE</scope>
    <source>
        <strain evidence="2">KVB23</strain>
    </source>
</reference>
<feature type="compositionally biased region" description="Low complexity" evidence="1">
    <location>
        <begin position="552"/>
        <end position="579"/>
    </location>
</feature>
<evidence type="ECO:0000313" key="3">
    <source>
        <dbReference type="Proteomes" id="UP000619033"/>
    </source>
</evidence>
<feature type="compositionally biased region" description="Low complexity" evidence="1">
    <location>
        <begin position="382"/>
        <end position="405"/>
    </location>
</feature>
<protein>
    <recommendedName>
        <fullName evidence="4">Type IV pilus biogenesis protein PilP</fullName>
    </recommendedName>
</protein>
<dbReference type="InterPro" id="IPR043129">
    <property type="entry name" value="ATPase_NBD"/>
</dbReference>